<dbReference type="STRING" id="1579979.WM2015_2851"/>
<evidence type="ECO:0000313" key="3">
    <source>
        <dbReference type="Proteomes" id="UP000066624"/>
    </source>
</evidence>
<evidence type="ECO:0000256" key="1">
    <source>
        <dbReference type="SAM" id="MobiDB-lite"/>
    </source>
</evidence>
<reference evidence="3" key="1">
    <citation type="submission" date="2015-07" db="EMBL/GenBank/DDBJ databases">
        <authorList>
            <person name="Kim K.M."/>
        </authorList>
    </citation>
    <scope>NUCLEOTIDE SEQUENCE [LARGE SCALE GENOMIC DNA]</scope>
    <source>
        <strain evidence="3">KCTC 42284</strain>
    </source>
</reference>
<evidence type="ECO:0000313" key="2">
    <source>
        <dbReference type="EMBL" id="AKS43208.1"/>
    </source>
</evidence>
<dbReference type="AlphaFoldDB" id="A0A0K0XZV6"/>
<gene>
    <name evidence="2" type="ORF">WM2015_2851</name>
</gene>
<dbReference type="EMBL" id="CP012154">
    <property type="protein sequence ID" value="AKS43208.1"/>
    <property type="molecule type" value="Genomic_DNA"/>
</dbReference>
<feature type="region of interest" description="Disordered" evidence="1">
    <location>
        <begin position="1"/>
        <end position="22"/>
    </location>
</feature>
<proteinExistence type="predicted"/>
<organism evidence="2 3">
    <name type="scientific">Wenzhouxiangella marina</name>
    <dbReference type="NCBI Taxonomy" id="1579979"/>
    <lineage>
        <taxon>Bacteria</taxon>
        <taxon>Pseudomonadati</taxon>
        <taxon>Pseudomonadota</taxon>
        <taxon>Gammaproteobacteria</taxon>
        <taxon>Chromatiales</taxon>
        <taxon>Wenzhouxiangellaceae</taxon>
        <taxon>Wenzhouxiangella</taxon>
    </lineage>
</organism>
<dbReference type="InterPro" id="IPR019238">
    <property type="entry name" value="AbiEi_2"/>
</dbReference>
<dbReference type="Pfam" id="PF09952">
    <property type="entry name" value="AbiEi_2"/>
    <property type="match status" value="1"/>
</dbReference>
<dbReference type="KEGG" id="wma:WM2015_2851"/>
<name>A0A0K0XZV6_9GAMM</name>
<sequence length="326" mass="36954">MAALERHGLTVKAQRNARPRKNQRVDAELTIEYSGKRLSCAVELKHHLRPATLGATLQQLRTLPGKPMIVADYVAPPMAERLRELGVWFADAGGNIYLEDPPLLVWVTGRPRPKLQIQKPRARAFQPSGLQVLFALLCKPELADQPYREIARQAGVAHGTVGWVMAELPAMDFLAEYRNRRILTNYDKLLTQWAEAYARTLRPKLQLARYQAPRVDWWKEFNANEFDYVLGGEPAGALIVGHLKPERITLYGRREIKKFMTQFALHPAADGNVELLERFWNFTEDRAGTAPAPLVYADLLAEGDTRCIESAELIYQDLVDGFKQQA</sequence>
<keyword evidence="3" id="KW-1185">Reference proteome</keyword>
<accession>A0A0K0XZV6</accession>
<dbReference type="Proteomes" id="UP000066624">
    <property type="component" value="Chromosome"/>
</dbReference>
<protein>
    <submittedName>
        <fullName evidence="2">Uncharacterized protein</fullName>
    </submittedName>
</protein>